<evidence type="ECO:0000256" key="4">
    <source>
        <dbReference type="ARBA" id="ARBA00022679"/>
    </source>
</evidence>
<evidence type="ECO:0000256" key="1">
    <source>
        <dbReference type="ARBA" id="ARBA00004975"/>
    </source>
</evidence>
<reference evidence="9 10" key="1">
    <citation type="submission" date="2020-08" db="EMBL/GenBank/DDBJ databases">
        <title>Bridging the membrane lipid divide: bacteria of the FCB group superphylum have the potential to synthesize archaeal ether lipids.</title>
        <authorList>
            <person name="Villanueva L."/>
            <person name="Von Meijenfeldt F.A.B."/>
            <person name="Westbye A.B."/>
            <person name="Yadav S."/>
            <person name="Hopmans E.C."/>
            <person name="Dutilh B.E."/>
            <person name="Sinninghe Damste J.S."/>
        </authorList>
    </citation>
    <scope>NUCLEOTIDE SEQUENCE [LARGE SCALE GENOMIC DNA]</scope>
    <source>
        <strain evidence="9">NIOZ-UU30</strain>
    </source>
</reference>
<feature type="binding site" evidence="6">
    <location>
        <position position="103"/>
    </location>
    <ligand>
        <name>carbamoyl phosphate</name>
        <dbReference type="ChEBI" id="CHEBI:58228"/>
    </ligand>
</feature>
<evidence type="ECO:0000313" key="9">
    <source>
        <dbReference type="EMBL" id="MBC8360999.1"/>
    </source>
</evidence>
<dbReference type="EC" id="2.1.3.3" evidence="3 6"/>
<name>A0A8J6TL58_9BACT</name>
<feature type="binding site" evidence="6">
    <location>
        <position position="222"/>
    </location>
    <ligand>
        <name>L-ornithine</name>
        <dbReference type="ChEBI" id="CHEBI:46911"/>
    </ligand>
</feature>
<evidence type="ECO:0000259" key="7">
    <source>
        <dbReference type="Pfam" id="PF00185"/>
    </source>
</evidence>
<feature type="binding site" evidence="6">
    <location>
        <position position="161"/>
    </location>
    <ligand>
        <name>L-ornithine</name>
        <dbReference type="ChEBI" id="CHEBI:46911"/>
    </ligand>
</feature>
<dbReference type="GO" id="GO:0016597">
    <property type="term" value="F:amino acid binding"/>
    <property type="evidence" value="ECO:0007669"/>
    <property type="project" value="InterPro"/>
</dbReference>
<dbReference type="AlphaFoldDB" id="A0A8J6TL58"/>
<feature type="binding site" evidence="6">
    <location>
        <begin position="130"/>
        <end position="133"/>
    </location>
    <ligand>
        <name>carbamoyl phosphate</name>
        <dbReference type="ChEBI" id="CHEBI:58228"/>
    </ligand>
</feature>
<dbReference type="InterPro" id="IPR024904">
    <property type="entry name" value="OTCase_ArgI"/>
</dbReference>
<dbReference type="EMBL" id="JACNJH010000116">
    <property type="protein sequence ID" value="MBC8360999.1"/>
    <property type="molecule type" value="Genomic_DNA"/>
</dbReference>
<dbReference type="InterPro" id="IPR036901">
    <property type="entry name" value="Asp/Orn_carbamoylTrfase_sf"/>
</dbReference>
<dbReference type="GO" id="GO:0042450">
    <property type="term" value="P:L-arginine biosynthetic process via ornithine"/>
    <property type="evidence" value="ECO:0007669"/>
    <property type="project" value="UniProtKB-UniRule"/>
</dbReference>
<keyword evidence="6" id="KW-0963">Cytoplasm</keyword>
<dbReference type="PANTHER" id="PTHR45753:SF3">
    <property type="entry name" value="ORNITHINE TRANSCARBAMYLASE, MITOCHONDRIAL"/>
    <property type="match status" value="1"/>
</dbReference>
<dbReference type="HAMAP" id="MF_01109">
    <property type="entry name" value="OTCase"/>
    <property type="match status" value="1"/>
</dbReference>
<dbReference type="FunFam" id="3.40.50.1370:FF:000008">
    <property type="entry name" value="Ornithine carbamoyltransferase"/>
    <property type="match status" value="1"/>
</dbReference>
<comment type="catalytic activity">
    <reaction evidence="5 6">
        <text>carbamoyl phosphate + L-ornithine = L-citrulline + phosphate + H(+)</text>
        <dbReference type="Rhea" id="RHEA:19513"/>
        <dbReference type="ChEBI" id="CHEBI:15378"/>
        <dbReference type="ChEBI" id="CHEBI:43474"/>
        <dbReference type="ChEBI" id="CHEBI:46911"/>
        <dbReference type="ChEBI" id="CHEBI:57743"/>
        <dbReference type="ChEBI" id="CHEBI:58228"/>
        <dbReference type="EC" id="2.1.3.3"/>
    </reaction>
</comment>
<evidence type="ECO:0000256" key="3">
    <source>
        <dbReference type="ARBA" id="ARBA00013007"/>
    </source>
</evidence>
<sequence length="305" mass="34425">MKKDILTLLDLNKQDFELLFKRAFELKKRHKEGVADRTLAGKILGLIFDKPSTRTRISFEAAMIQLGGAPIFINARDTQIARNEPVRDTARVLSRYLDGLVIRTYSQDLLKEYAKFTEIPVINALTDLYHPCQVLSDLMTVIECKGGYAGLRIAWVGDGNNVCHSWINAASILCLDLMIACPEGYSPDAEILRKARESGNGRLTVTTDPVEAVKSADVIYTDVWASMGQESELSKRRRVFDPFQLNEDLLKKANRKDVVVMHCLPAHRGEEITEAVLEGPHSIVWDQSENKLHMHKAVLEVFMTR</sequence>
<dbReference type="InterPro" id="IPR006130">
    <property type="entry name" value="Asp/Orn_carbamoylTrfase"/>
</dbReference>
<comment type="similarity">
    <text evidence="2 6">Belongs to the aspartate/ornithine carbamoyltransferase superfamily. OTCase family.</text>
</comment>
<dbReference type="SUPFAM" id="SSF53671">
    <property type="entry name" value="Aspartate/ornithine carbamoyltransferase"/>
    <property type="match status" value="1"/>
</dbReference>
<dbReference type="GO" id="GO:0019240">
    <property type="term" value="P:citrulline biosynthetic process"/>
    <property type="evidence" value="ECO:0007669"/>
    <property type="project" value="TreeGrafter"/>
</dbReference>
<evidence type="ECO:0000256" key="5">
    <source>
        <dbReference type="ARBA" id="ARBA00048772"/>
    </source>
</evidence>
<evidence type="ECO:0000313" key="10">
    <source>
        <dbReference type="Proteomes" id="UP000603434"/>
    </source>
</evidence>
<feature type="domain" description="Aspartate/ornithine carbamoyltransferase carbamoyl-P binding" evidence="8">
    <location>
        <begin position="3"/>
        <end position="143"/>
    </location>
</feature>
<feature type="binding site" evidence="6">
    <location>
        <begin position="226"/>
        <end position="227"/>
    </location>
    <ligand>
        <name>L-ornithine</name>
        <dbReference type="ChEBI" id="CHEBI:46911"/>
    </ligand>
</feature>
<feature type="binding site" evidence="6">
    <location>
        <position position="291"/>
    </location>
    <ligand>
        <name>carbamoyl phosphate</name>
        <dbReference type="ChEBI" id="CHEBI:58228"/>
    </ligand>
</feature>
<proteinExistence type="inferred from homology"/>
<dbReference type="PANTHER" id="PTHR45753">
    <property type="entry name" value="ORNITHINE CARBAMOYLTRANSFERASE, MITOCHONDRIAL"/>
    <property type="match status" value="1"/>
</dbReference>
<protein>
    <recommendedName>
        <fullName evidence="3 6">Ornithine carbamoyltransferase</fullName>
        <shortName evidence="6">OTCase</shortName>
        <ecNumber evidence="3 6">2.1.3.3</ecNumber>
    </recommendedName>
</protein>
<dbReference type="GO" id="GO:0005737">
    <property type="term" value="C:cytoplasm"/>
    <property type="evidence" value="ECO:0007669"/>
    <property type="project" value="UniProtKB-SubCell"/>
</dbReference>
<dbReference type="GO" id="GO:0004585">
    <property type="term" value="F:ornithine carbamoyltransferase activity"/>
    <property type="evidence" value="ECO:0007669"/>
    <property type="project" value="UniProtKB-UniRule"/>
</dbReference>
<organism evidence="9 10">
    <name type="scientific">Candidatus Desulfatibia profunda</name>
    <dbReference type="NCBI Taxonomy" id="2841695"/>
    <lineage>
        <taxon>Bacteria</taxon>
        <taxon>Pseudomonadati</taxon>
        <taxon>Thermodesulfobacteriota</taxon>
        <taxon>Desulfobacteria</taxon>
        <taxon>Desulfobacterales</taxon>
        <taxon>Desulfobacterales incertae sedis</taxon>
        <taxon>Candidatus Desulfatibia</taxon>
    </lineage>
</organism>
<accession>A0A8J6TL58</accession>
<feature type="binding site" evidence="6">
    <location>
        <begin position="263"/>
        <end position="264"/>
    </location>
    <ligand>
        <name>carbamoyl phosphate</name>
        <dbReference type="ChEBI" id="CHEBI:58228"/>
    </ligand>
</feature>
<dbReference type="PRINTS" id="PR00100">
    <property type="entry name" value="AOTCASE"/>
</dbReference>
<dbReference type="NCBIfam" id="NF001986">
    <property type="entry name" value="PRK00779.1"/>
    <property type="match status" value="1"/>
</dbReference>
<feature type="domain" description="Aspartate/ornithine carbamoyltransferase Asp/Orn-binding" evidence="7">
    <location>
        <begin position="150"/>
        <end position="300"/>
    </location>
</feature>
<feature type="binding site" evidence="6">
    <location>
        <position position="79"/>
    </location>
    <ligand>
        <name>carbamoyl phosphate</name>
        <dbReference type="ChEBI" id="CHEBI:58228"/>
    </ligand>
</feature>
<dbReference type="Pfam" id="PF00185">
    <property type="entry name" value="OTCace"/>
    <property type="match status" value="1"/>
</dbReference>
<evidence type="ECO:0000259" key="8">
    <source>
        <dbReference type="Pfam" id="PF02729"/>
    </source>
</evidence>
<comment type="caution">
    <text evidence="9">The sequence shown here is derived from an EMBL/GenBank/DDBJ whole genome shotgun (WGS) entry which is preliminary data.</text>
</comment>
<dbReference type="InterPro" id="IPR006132">
    <property type="entry name" value="Asp/Orn_carbamoyltranf_P-bd"/>
</dbReference>
<dbReference type="Gene3D" id="3.40.50.1370">
    <property type="entry name" value="Aspartate/ornithine carbamoyltransferase"/>
    <property type="match status" value="2"/>
</dbReference>
<keyword evidence="4 6" id="KW-0808">Transferase</keyword>
<evidence type="ECO:0000256" key="6">
    <source>
        <dbReference type="HAMAP-Rule" id="MF_01109"/>
    </source>
</evidence>
<gene>
    <name evidence="9" type="primary">argF</name>
    <name evidence="9" type="ORF">H8E23_06355</name>
</gene>
<dbReference type="Proteomes" id="UP000603434">
    <property type="component" value="Unassembled WGS sequence"/>
</dbReference>
<feature type="binding site" evidence="6">
    <location>
        <begin position="52"/>
        <end position="55"/>
    </location>
    <ligand>
        <name>carbamoyl phosphate</name>
        <dbReference type="ChEBI" id="CHEBI:58228"/>
    </ligand>
</feature>
<dbReference type="PRINTS" id="PR00102">
    <property type="entry name" value="OTCASE"/>
</dbReference>
<evidence type="ECO:0000256" key="2">
    <source>
        <dbReference type="ARBA" id="ARBA00007805"/>
    </source>
</evidence>
<dbReference type="Pfam" id="PF02729">
    <property type="entry name" value="OTCace_N"/>
    <property type="match status" value="1"/>
</dbReference>
<dbReference type="PROSITE" id="PS00097">
    <property type="entry name" value="CARBAMOYLTRANSFERASE"/>
    <property type="match status" value="1"/>
</dbReference>
<dbReference type="NCBIfam" id="TIGR00658">
    <property type="entry name" value="orni_carb_tr"/>
    <property type="match status" value="1"/>
</dbReference>
<comment type="pathway">
    <text evidence="1">Amino-acid biosynthesis; L-arginine biosynthesis; L-arginine from L-ornithine and carbamoyl phosphate: step 1/3.</text>
</comment>
<comment type="subcellular location">
    <subcellularLocation>
        <location evidence="6">Cytoplasm</location>
    </subcellularLocation>
</comment>
<dbReference type="InterPro" id="IPR006131">
    <property type="entry name" value="Asp_carbamoyltransf_Asp/Orn-bd"/>
</dbReference>
<dbReference type="InterPro" id="IPR002292">
    <property type="entry name" value="Orn/put_carbamltrans"/>
</dbReference>